<organism evidence="2 3">
    <name type="scientific">Chiloscyllium punctatum</name>
    <name type="common">Brownbanded bambooshark</name>
    <name type="synonym">Hemiscyllium punctatum</name>
    <dbReference type="NCBI Taxonomy" id="137246"/>
    <lineage>
        <taxon>Eukaryota</taxon>
        <taxon>Metazoa</taxon>
        <taxon>Chordata</taxon>
        <taxon>Craniata</taxon>
        <taxon>Vertebrata</taxon>
        <taxon>Chondrichthyes</taxon>
        <taxon>Elasmobranchii</taxon>
        <taxon>Galeomorphii</taxon>
        <taxon>Galeoidea</taxon>
        <taxon>Orectolobiformes</taxon>
        <taxon>Hemiscylliidae</taxon>
        <taxon>Chiloscyllium</taxon>
    </lineage>
</organism>
<proteinExistence type="predicted"/>
<dbReference type="SUPFAM" id="SSF48726">
    <property type="entry name" value="Immunoglobulin"/>
    <property type="match status" value="1"/>
</dbReference>
<reference evidence="2 3" key="1">
    <citation type="journal article" date="2018" name="Nat. Ecol. Evol.">
        <title>Shark genomes provide insights into elasmobranch evolution and the origin of vertebrates.</title>
        <authorList>
            <person name="Hara Y"/>
            <person name="Yamaguchi K"/>
            <person name="Onimaru K"/>
            <person name="Kadota M"/>
            <person name="Koyanagi M"/>
            <person name="Keeley SD"/>
            <person name="Tatsumi K"/>
            <person name="Tanaka K"/>
            <person name="Motone F"/>
            <person name="Kageyama Y"/>
            <person name="Nozu R"/>
            <person name="Adachi N"/>
            <person name="Nishimura O"/>
            <person name="Nakagawa R"/>
            <person name="Tanegashima C"/>
            <person name="Kiyatake I"/>
            <person name="Matsumoto R"/>
            <person name="Murakumo K"/>
            <person name="Nishida K"/>
            <person name="Terakita A"/>
            <person name="Kuratani S"/>
            <person name="Sato K"/>
            <person name="Hyodo S Kuraku.S."/>
        </authorList>
    </citation>
    <scope>NUCLEOTIDE SEQUENCE [LARGE SCALE GENOMIC DNA]</scope>
</reference>
<evidence type="ECO:0000313" key="3">
    <source>
        <dbReference type="Proteomes" id="UP000287033"/>
    </source>
</evidence>
<dbReference type="Pfam" id="PF07686">
    <property type="entry name" value="V-set"/>
    <property type="match status" value="1"/>
</dbReference>
<feature type="domain" description="Ig-like" evidence="1">
    <location>
        <begin position="1"/>
        <end position="73"/>
    </location>
</feature>
<comment type="caution">
    <text evidence="2">The sequence shown here is derived from an EMBL/GenBank/DDBJ whole genome shotgun (WGS) entry which is preliminary data.</text>
</comment>
<evidence type="ECO:0000259" key="1">
    <source>
        <dbReference type="PROSITE" id="PS50835"/>
    </source>
</evidence>
<name>A0A401RL31_CHIPU</name>
<dbReference type="Proteomes" id="UP000287033">
    <property type="component" value="Unassembled WGS sequence"/>
</dbReference>
<accession>A0A401RL31</accession>
<dbReference type="InterPro" id="IPR013783">
    <property type="entry name" value="Ig-like_fold"/>
</dbReference>
<dbReference type="PROSITE" id="PS50835">
    <property type="entry name" value="IG_LIKE"/>
    <property type="match status" value="1"/>
</dbReference>
<protein>
    <recommendedName>
        <fullName evidence="1">Ig-like domain-containing protein</fullName>
    </recommendedName>
</protein>
<dbReference type="InterPro" id="IPR007110">
    <property type="entry name" value="Ig-like_dom"/>
</dbReference>
<dbReference type="AlphaFoldDB" id="A0A401RL31"/>
<keyword evidence="3" id="KW-1185">Reference proteome</keyword>
<dbReference type="OrthoDB" id="9940233at2759"/>
<gene>
    <name evidence="2" type="ORF">chiPu_0021735</name>
</gene>
<dbReference type="Gene3D" id="2.60.40.10">
    <property type="entry name" value="Immunoglobulins"/>
    <property type="match status" value="1"/>
</dbReference>
<dbReference type="InterPro" id="IPR036179">
    <property type="entry name" value="Ig-like_dom_sf"/>
</dbReference>
<dbReference type="EMBL" id="BEZZ01004663">
    <property type="protein sequence ID" value="GCC18891.1"/>
    <property type="molecule type" value="Genomic_DNA"/>
</dbReference>
<sequence length="86" mass="9794">MYCSIPIFGRNPAVDVYWQKGDQGKTLDLTADQRKIMLPFKQGSTELQLLNLHFQDSGIYYCSIRVSGRKILNGNGTRLIVHGEYD</sequence>
<dbReference type="InterPro" id="IPR013106">
    <property type="entry name" value="Ig_V-set"/>
</dbReference>
<evidence type="ECO:0000313" key="2">
    <source>
        <dbReference type="EMBL" id="GCC18891.1"/>
    </source>
</evidence>